<accession>A0ABQ8TTA3</accession>
<organism evidence="1 2">
    <name type="scientific">Periplaneta americana</name>
    <name type="common">American cockroach</name>
    <name type="synonym">Blatta americana</name>
    <dbReference type="NCBI Taxonomy" id="6978"/>
    <lineage>
        <taxon>Eukaryota</taxon>
        <taxon>Metazoa</taxon>
        <taxon>Ecdysozoa</taxon>
        <taxon>Arthropoda</taxon>
        <taxon>Hexapoda</taxon>
        <taxon>Insecta</taxon>
        <taxon>Pterygota</taxon>
        <taxon>Neoptera</taxon>
        <taxon>Polyneoptera</taxon>
        <taxon>Dictyoptera</taxon>
        <taxon>Blattodea</taxon>
        <taxon>Blattoidea</taxon>
        <taxon>Blattidae</taxon>
        <taxon>Blattinae</taxon>
        <taxon>Periplaneta</taxon>
    </lineage>
</organism>
<dbReference type="EMBL" id="JAJSOF020000003">
    <property type="protein sequence ID" value="KAJ4449936.1"/>
    <property type="molecule type" value="Genomic_DNA"/>
</dbReference>
<comment type="caution">
    <text evidence="1">The sequence shown here is derived from an EMBL/GenBank/DDBJ whole genome shotgun (WGS) entry which is preliminary data.</text>
</comment>
<name>A0ABQ8TTA3_PERAM</name>
<evidence type="ECO:0000313" key="2">
    <source>
        <dbReference type="Proteomes" id="UP001148838"/>
    </source>
</evidence>
<keyword evidence="2" id="KW-1185">Reference proteome</keyword>
<evidence type="ECO:0008006" key="3">
    <source>
        <dbReference type="Google" id="ProtNLM"/>
    </source>
</evidence>
<reference evidence="1 2" key="1">
    <citation type="journal article" date="2022" name="Allergy">
        <title>Genome assembly and annotation of Periplaneta americana reveal a comprehensive cockroach allergen profile.</title>
        <authorList>
            <person name="Wang L."/>
            <person name="Xiong Q."/>
            <person name="Saelim N."/>
            <person name="Wang L."/>
            <person name="Nong W."/>
            <person name="Wan A.T."/>
            <person name="Shi M."/>
            <person name="Liu X."/>
            <person name="Cao Q."/>
            <person name="Hui J.H.L."/>
            <person name="Sookrung N."/>
            <person name="Leung T.F."/>
            <person name="Tungtrongchitr A."/>
            <person name="Tsui S.K.W."/>
        </authorList>
    </citation>
    <scope>NUCLEOTIDE SEQUENCE [LARGE SCALE GENOMIC DNA]</scope>
    <source>
        <strain evidence="1">PWHHKU_190912</strain>
    </source>
</reference>
<proteinExistence type="predicted"/>
<dbReference type="Proteomes" id="UP001148838">
    <property type="component" value="Unassembled WGS sequence"/>
</dbReference>
<evidence type="ECO:0000313" key="1">
    <source>
        <dbReference type="EMBL" id="KAJ4449936.1"/>
    </source>
</evidence>
<gene>
    <name evidence="1" type="ORF">ANN_01343</name>
</gene>
<sequence length="78" mass="9644">MAILCERTHIVWLYTETKFVIKLQRNFHRAYNKDRTLRKTIKKRRQESWNKIRRPTKAKVISNRMLDCIADDKTFYRT</sequence>
<protein>
    <recommendedName>
        <fullName evidence="3">DUF4817 domain-containing protein</fullName>
    </recommendedName>
</protein>